<comment type="caution">
    <text evidence="2">The sequence shown here is derived from an EMBL/GenBank/DDBJ whole genome shotgun (WGS) entry which is preliminary data.</text>
</comment>
<reference evidence="3" key="1">
    <citation type="journal article" date="2019" name="Int. J. Syst. Evol. Microbiol.">
        <title>The Global Catalogue of Microorganisms (GCM) 10K type strain sequencing project: providing services to taxonomists for standard genome sequencing and annotation.</title>
        <authorList>
            <consortium name="The Broad Institute Genomics Platform"/>
            <consortium name="The Broad Institute Genome Sequencing Center for Infectious Disease"/>
            <person name="Wu L."/>
            <person name="Ma J."/>
        </authorList>
    </citation>
    <scope>NUCLEOTIDE SEQUENCE [LARGE SCALE GENOMIC DNA]</scope>
    <source>
        <strain evidence="3">JCM 17342</strain>
    </source>
</reference>
<gene>
    <name evidence="2" type="ORF">GCM10022247_26890</name>
</gene>
<evidence type="ECO:0000313" key="2">
    <source>
        <dbReference type="EMBL" id="GAA4004478.1"/>
    </source>
</evidence>
<dbReference type="InterPro" id="IPR011009">
    <property type="entry name" value="Kinase-like_dom_sf"/>
</dbReference>
<feature type="region of interest" description="Disordered" evidence="1">
    <location>
        <begin position="1"/>
        <end position="27"/>
    </location>
</feature>
<sequence length="410" mass="44913">MTMSVDITTGLAAPHDTGPHNGVRSDTETATTVAAAESVLSRRFGAPVRLDADEDLGGSDRSVVLRVRVAETPFSLPRTMVVKHYHDHVDGSRPDPFAHEAASSQLFTALTAPERVSPELMAHGVAERVLVMEDLGRAPTLADKLLGEDPRAAESSLLAWARALGRLHATTAGREADFDALMRRLGERSWRDPIAGEARVALTELPELLADALGVQRNPDAEKYAAGTSHLVEGTRYRAFSPSDVCPDNNLVTSRGVRFLDFEWGCMRDIALDAAYLRVPFPSCWCSFSLPPGMTEAMLAAWRAEVSVVWPDLDDDAVLLPRLLDAQVLWVWLSTWWLLPRTTEQDGPIDANTVSPRRSAALADRWRRLHTDAVACGRIAVAEHARSVAEAIVSRFGAEAERLPLYPAFR</sequence>
<dbReference type="Proteomes" id="UP001501747">
    <property type="component" value="Unassembled WGS sequence"/>
</dbReference>
<evidence type="ECO:0000313" key="3">
    <source>
        <dbReference type="Proteomes" id="UP001501747"/>
    </source>
</evidence>
<dbReference type="SUPFAM" id="SSF56112">
    <property type="entry name" value="Protein kinase-like (PK-like)"/>
    <property type="match status" value="1"/>
</dbReference>
<organism evidence="2 3">
    <name type="scientific">Allokutzneria multivorans</name>
    <dbReference type="NCBI Taxonomy" id="1142134"/>
    <lineage>
        <taxon>Bacteria</taxon>
        <taxon>Bacillati</taxon>
        <taxon>Actinomycetota</taxon>
        <taxon>Actinomycetes</taxon>
        <taxon>Pseudonocardiales</taxon>
        <taxon>Pseudonocardiaceae</taxon>
        <taxon>Allokutzneria</taxon>
    </lineage>
</organism>
<protein>
    <recommendedName>
        <fullName evidence="4">Aminoglycoside phosphotransferase domain-containing protein</fullName>
    </recommendedName>
</protein>
<dbReference type="EMBL" id="BAABAL010000008">
    <property type="protein sequence ID" value="GAA4004478.1"/>
    <property type="molecule type" value="Genomic_DNA"/>
</dbReference>
<name>A0ABP7RZW4_9PSEU</name>
<keyword evidence="3" id="KW-1185">Reference proteome</keyword>
<evidence type="ECO:0008006" key="4">
    <source>
        <dbReference type="Google" id="ProtNLM"/>
    </source>
</evidence>
<evidence type="ECO:0000256" key="1">
    <source>
        <dbReference type="SAM" id="MobiDB-lite"/>
    </source>
</evidence>
<accession>A0ABP7RZW4</accession>
<proteinExistence type="predicted"/>